<feature type="transmembrane region" description="Helical" evidence="2">
    <location>
        <begin position="90"/>
        <end position="111"/>
    </location>
</feature>
<organism evidence="3">
    <name type="scientific">Caulobacter phage BL57</name>
    <dbReference type="NCBI Taxonomy" id="3348355"/>
    <lineage>
        <taxon>Viruses</taxon>
    </lineage>
</organism>
<proteinExistence type="predicted"/>
<name>A0AB74UI68_9VIRU</name>
<sequence>MHMRTREDMAEVKEKVKTIASSQERFEKRQDHFEQEIWREMEARHSETKESLARISAETAERIDEIESKVNTIREERIAEKAQWRGPEKAIAALVAVAGAIAAIASIMTFMKAH</sequence>
<keyword evidence="2" id="KW-1133">Transmembrane helix</keyword>
<gene>
    <name evidence="3" type="ORF">BL57_090</name>
</gene>
<keyword evidence="2" id="KW-0812">Transmembrane</keyword>
<feature type="coiled-coil region" evidence="1">
    <location>
        <begin position="56"/>
        <end position="83"/>
    </location>
</feature>
<evidence type="ECO:0000256" key="1">
    <source>
        <dbReference type="SAM" id="Coils"/>
    </source>
</evidence>
<evidence type="ECO:0008006" key="4">
    <source>
        <dbReference type="Google" id="ProtNLM"/>
    </source>
</evidence>
<evidence type="ECO:0000313" key="3">
    <source>
        <dbReference type="EMBL" id="XHV10562.1"/>
    </source>
</evidence>
<evidence type="ECO:0000256" key="2">
    <source>
        <dbReference type="SAM" id="Phobius"/>
    </source>
</evidence>
<dbReference type="EMBL" id="PQ287320">
    <property type="protein sequence ID" value="XHV10562.1"/>
    <property type="molecule type" value="Genomic_DNA"/>
</dbReference>
<reference evidence="3" key="1">
    <citation type="submission" date="2024-10" db="EMBL/GenBank/DDBJ databases">
        <title>Genetic diversity among independent isolates of the Dolichocephalovirinae subfamily.</title>
        <authorList>
            <person name="Ely B."/>
            <person name="Thomas Q."/>
            <person name="Mohammadi T."/>
        </authorList>
    </citation>
    <scope>NUCLEOTIDE SEQUENCE</scope>
</reference>
<protein>
    <recommendedName>
        <fullName evidence="4">DUF1640 domain-containing protein</fullName>
    </recommendedName>
</protein>
<accession>A0AB74UI68</accession>
<keyword evidence="1" id="KW-0175">Coiled coil</keyword>
<keyword evidence="2" id="KW-0472">Membrane</keyword>